<reference evidence="5" key="1">
    <citation type="submission" date="2018-05" db="EMBL/GenBank/DDBJ databases">
        <authorList>
            <person name="Lanie J.A."/>
            <person name="Ng W.-L."/>
            <person name="Kazmierczak K.M."/>
            <person name="Andrzejewski T.M."/>
            <person name="Davidsen T.M."/>
            <person name="Wayne K.J."/>
            <person name="Tettelin H."/>
            <person name="Glass J.I."/>
            <person name="Rusch D."/>
            <person name="Podicherti R."/>
            <person name="Tsui H.-C.T."/>
            <person name="Winkler M.E."/>
        </authorList>
    </citation>
    <scope>NUCLEOTIDE SEQUENCE</scope>
</reference>
<proteinExistence type="inferred from homology"/>
<dbReference type="PROSITE" id="PS00149">
    <property type="entry name" value="SULFATASE_2"/>
    <property type="match status" value="1"/>
</dbReference>
<dbReference type="GO" id="GO:0005737">
    <property type="term" value="C:cytoplasm"/>
    <property type="evidence" value="ECO:0007669"/>
    <property type="project" value="TreeGrafter"/>
</dbReference>
<evidence type="ECO:0000256" key="1">
    <source>
        <dbReference type="ARBA" id="ARBA00008779"/>
    </source>
</evidence>
<dbReference type="InterPro" id="IPR017850">
    <property type="entry name" value="Alkaline_phosphatase_core_sf"/>
</dbReference>
<sequence>MSKHNNILIVMADQLTAKALGCYGNHEVQSPNIDKLANEGIIFEAAYSSSPLCTPARYAFVTGQNISRFGGYDNASYLPSTMPTFGHYLRLMGYKTSVSGKMHFVGSDQLHGFESRLTTDVYPADFGWIPDWTKPDERIDLWYHNMSSVKQAGVAAITNQLCYDEEVGNTSVRAIYDHARSEDERPLFLLTSFIHPHDPYAARKKYWDLYENTQISLPNV</sequence>
<accession>A0A382MY34</accession>
<keyword evidence="3" id="KW-0378">Hydrolase</keyword>
<gene>
    <name evidence="5" type="ORF">METZ01_LOCUS305226</name>
</gene>
<dbReference type="AlphaFoldDB" id="A0A382MY34"/>
<comment type="similarity">
    <text evidence="1">Belongs to the sulfatase family.</text>
</comment>
<dbReference type="PANTHER" id="PTHR45953">
    <property type="entry name" value="IDURONATE 2-SULFATASE"/>
    <property type="match status" value="1"/>
</dbReference>
<dbReference type="InterPro" id="IPR024607">
    <property type="entry name" value="Sulfatase_CS"/>
</dbReference>
<dbReference type="GO" id="GO:0046872">
    <property type="term" value="F:metal ion binding"/>
    <property type="evidence" value="ECO:0007669"/>
    <property type="project" value="UniProtKB-KW"/>
</dbReference>
<feature type="domain" description="Sulfatase N-terminal" evidence="4">
    <location>
        <begin position="6"/>
        <end position="214"/>
    </location>
</feature>
<evidence type="ECO:0000313" key="5">
    <source>
        <dbReference type="EMBL" id="SVC52372.1"/>
    </source>
</evidence>
<evidence type="ECO:0000256" key="2">
    <source>
        <dbReference type="ARBA" id="ARBA00022723"/>
    </source>
</evidence>
<dbReference type="Pfam" id="PF00884">
    <property type="entry name" value="Sulfatase"/>
    <property type="match status" value="1"/>
</dbReference>
<evidence type="ECO:0000256" key="3">
    <source>
        <dbReference type="ARBA" id="ARBA00022801"/>
    </source>
</evidence>
<dbReference type="PROSITE" id="PS00523">
    <property type="entry name" value="SULFATASE_1"/>
    <property type="match status" value="1"/>
</dbReference>
<dbReference type="Gene3D" id="3.40.720.10">
    <property type="entry name" value="Alkaline Phosphatase, subunit A"/>
    <property type="match status" value="1"/>
</dbReference>
<dbReference type="InterPro" id="IPR000917">
    <property type="entry name" value="Sulfatase_N"/>
</dbReference>
<dbReference type="PANTHER" id="PTHR45953:SF1">
    <property type="entry name" value="IDURONATE 2-SULFATASE"/>
    <property type="match status" value="1"/>
</dbReference>
<name>A0A382MY34_9ZZZZ</name>
<evidence type="ECO:0000259" key="4">
    <source>
        <dbReference type="Pfam" id="PF00884"/>
    </source>
</evidence>
<dbReference type="SUPFAM" id="SSF53649">
    <property type="entry name" value="Alkaline phosphatase-like"/>
    <property type="match status" value="1"/>
</dbReference>
<dbReference type="EMBL" id="UINC01095915">
    <property type="protein sequence ID" value="SVC52372.1"/>
    <property type="molecule type" value="Genomic_DNA"/>
</dbReference>
<dbReference type="GO" id="GO:0008484">
    <property type="term" value="F:sulfuric ester hydrolase activity"/>
    <property type="evidence" value="ECO:0007669"/>
    <property type="project" value="TreeGrafter"/>
</dbReference>
<feature type="non-terminal residue" evidence="5">
    <location>
        <position position="1"/>
    </location>
</feature>
<protein>
    <recommendedName>
        <fullName evidence="4">Sulfatase N-terminal domain-containing protein</fullName>
    </recommendedName>
</protein>
<organism evidence="5">
    <name type="scientific">marine metagenome</name>
    <dbReference type="NCBI Taxonomy" id="408172"/>
    <lineage>
        <taxon>unclassified sequences</taxon>
        <taxon>metagenomes</taxon>
        <taxon>ecological metagenomes</taxon>
    </lineage>
</organism>
<feature type="non-terminal residue" evidence="5">
    <location>
        <position position="220"/>
    </location>
</feature>
<keyword evidence="2" id="KW-0479">Metal-binding</keyword>